<feature type="region of interest" description="Disordered" evidence="1">
    <location>
        <begin position="170"/>
        <end position="254"/>
    </location>
</feature>
<accession>G7YWJ4</accession>
<feature type="non-terminal residue" evidence="2">
    <location>
        <position position="1"/>
    </location>
</feature>
<evidence type="ECO:0000256" key="1">
    <source>
        <dbReference type="SAM" id="MobiDB-lite"/>
    </source>
</evidence>
<keyword evidence="3" id="KW-1185">Reference proteome</keyword>
<evidence type="ECO:0000313" key="3">
    <source>
        <dbReference type="Proteomes" id="UP000008909"/>
    </source>
</evidence>
<dbReference type="AlphaFoldDB" id="G7YWJ4"/>
<feature type="compositionally biased region" description="Basic residues" evidence="1">
    <location>
        <begin position="1"/>
        <end position="18"/>
    </location>
</feature>
<protein>
    <submittedName>
        <fullName evidence="2">Uncharacterized protein</fullName>
    </submittedName>
</protein>
<dbReference type="EMBL" id="DF144660">
    <property type="protein sequence ID" value="GAA57324.1"/>
    <property type="molecule type" value="Genomic_DNA"/>
</dbReference>
<feature type="compositionally biased region" description="Low complexity" evidence="1">
    <location>
        <begin position="212"/>
        <end position="228"/>
    </location>
</feature>
<organism evidence="2 3">
    <name type="scientific">Clonorchis sinensis</name>
    <name type="common">Chinese liver fluke</name>
    <dbReference type="NCBI Taxonomy" id="79923"/>
    <lineage>
        <taxon>Eukaryota</taxon>
        <taxon>Metazoa</taxon>
        <taxon>Spiralia</taxon>
        <taxon>Lophotrochozoa</taxon>
        <taxon>Platyhelminthes</taxon>
        <taxon>Trematoda</taxon>
        <taxon>Digenea</taxon>
        <taxon>Opisthorchiida</taxon>
        <taxon>Opisthorchiata</taxon>
        <taxon>Opisthorchiidae</taxon>
        <taxon>Clonorchis</taxon>
    </lineage>
</organism>
<reference evidence="2" key="1">
    <citation type="journal article" date="2011" name="Genome Biol.">
        <title>The draft genome of the carcinogenic human liver fluke Clonorchis sinensis.</title>
        <authorList>
            <person name="Wang X."/>
            <person name="Chen W."/>
            <person name="Huang Y."/>
            <person name="Sun J."/>
            <person name="Men J."/>
            <person name="Liu H."/>
            <person name="Luo F."/>
            <person name="Guo L."/>
            <person name="Lv X."/>
            <person name="Deng C."/>
            <person name="Zhou C."/>
            <person name="Fan Y."/>
            <person name="Li X."/>
            <person name="Huang L."/>
            <person name="Hu Y."/>
            <person name="Liang C."/>
            <person name="Hu X."/>
            <person name="Xu J."/>
            <person name="Yu X."/>
        </authorList>
    </citation>
    <scope>NUCLEOTIDE SEQUENCE [LARGE SCALE GENOMIC DNA]</scope>
    <source>
        <strain evidence="2">Henan</strain>
    </source>
</reference>
<proteinExistence type="predicted"/>
<sequence>QRNRTRSLQQNRRRRPQWNRHPNLQRNLHWSPLQPRIFHHKFQNVLFGFWFYIINNYTESSHGLIANLTAETKRHYVCIRSPGTRRYRVRSSRYRYSYDCDCIKFGVRDSCHVPLSFVPRLPPTGKVGDTVKQLNVLHQAASCSSCYDIRDIAIHVYTGRTTHMVAENYSTAHDRFRPSSSGSSDKHEEEGNQVEPAAEVSPEEVPKEEPEIALPPEASEPPVAEAAAEPPPTSDVVAPETTAEVPVDEQNQSAVVRILSQTSGKSDRGDKKSSISKLLTSKSISRSQGDADSKENFSSIWILRLRFPVEFTEEENPDFKKKTDRERTEKCQKQHTYAFELEATEWVPQQDPTVSPYIVDWNFEVRACGWHLNQASFVGLDELESILKVVRLLTRPHKILLMMSISDWSLENYTGNKRLGWRAKIRKLEEGFAMGNSGILLRKRETKRKSTNAKSVSRNPEESSFRWAFRDPDSRPTLNRRQNCVERRNVSTIDSDVTVDTTDEACE</sequence>
<dbReference type="Proteomes" id="UP000008909">
    <property type="component" value="Unassembled WGS sequence"/>
</dbReference>
<gene>
    <name evidence="2" type="ORF">CLF_112531</name>
</gene>
<reference key="2">
    <citation type="submission" date="2011-10" db="EMBL/GenBank/DDBJ databases">
        <title>The genome and transcriptome sequence of Clonorchis sinensis provide insights into the carcinogenic liver fluke.</title>
        <authorList>
            <person name="Wang X."/>
            <person name="Huang Y."/>
            <person name="Chen W."/>
            <person name="Liu H."/>
            <person name="Guo L."/>
            <person name="Chen Y."/>
            <person name="Luo F."/>
            <person name="Zhou W."/>
            <person name="Sun J."/>
            <person name="Mao Q."/>
            <person name="Liang P."/>
            <person name="Zhou C."/>
            <person name="Tian Y."/>
            <person name="Men J."/>
            <person name="Lv X."/>
            <person name="Huang L."/>
            <person name="Zhou J."/>
            <person name="Hu Y."/>
            <person name="Li R."/>
            <person name="Zhang F."/>
            <person name="Lei H."/>
            <person name="Li X."/>
            <person name="Hu X."/>
            <person name="Liang C."/>
            <person name="Xu J."/>
            <person name="Wu Z."/>
            <person name="Yu X."/>
        </authorList>
    </citation>
    <scope>NUCLEOTIDE SEQUENCE</scope>
    <source>
        <strain>Henan</strain>
    </source>
</reference>
<evidence type="ECO:0000313" key="2">
    <source>
        <dbReference type="EMBL" id="GAA57324.1"/>
    </source>
</evidence>
<name>G7YWJ4_CLOSI</name>
<feature type="region of interest" description="Disordered" evidence="1">
    <location>
        <begin position="1"/>
        <end position="20"/>
    </location>
</feature>